<evidence type="ECO:0000313" key="3">
    <source>
        <dbReference type="EMBL" id="QHT25468.1"/>
    </source>
</evidence>
<evidence type="ECO:0000256" key="1">
    <source>
        <dbReference type="SAM" id="Phobius"/>
    </source>
</evidence>
<evidence type="ECO:0000313" key="2">
    <source>
        <dbReference type="EMBL" id="QHT17209.1"/>
    </source>
</evidence>
<proteinExistence type="predicted"/>
<feature type="transmembrane region" description="Helical" evidence="1">
    <location>
        <begin position="6"/>
        <end position="28"/>
    </location>
</feature>
<accession>A0A6C0E9H4</accession>
<organism evidence="3">
    <name type="scientific">viral metagenome</name>
    <dbReference type="NCBI Taxonomy" id="1070528"/>
    <lineage>
        <taxon>unclassified sequences</taxon>
        <taxon>metagenomes</taxon>
        <taxon>organismal metagenomes</taxon>
    </lineage>
</organism>
<sequence>MNFKRLLNTPLGITFISIILGLGLATLFRKVCNDKNCIVFNGPVISDIEGKIYKHGDKCYKYSVVSDKCDSTKRVIDMSEPKKDETEKLF</sequence>
<keyword evidence="1" id="KW-0472">Membrane</keyword>
<dbReference type="EMBL" id="MN739767">
    <property type="protein sequence ID" value="QHT25468.1"/>
    <property type="molecule type" value="Genomic_DNA"/>
</dbReference>
<reference evidence="3" key="1">
    <citation type="journal article" date="2020" name="Nature">
        <title>Giant virus diversity and host interactions through global metagenomics.</title>
        <authorList>
            <person name="Schulz F."/>
            <person name="Roux S."/>
            <person name="Paez-Espino D."/>
            <person name="Jungbluth S."/>
            <person name="Walsh D.A."/>
            <person name="Denef V.J."/>
            <person name="McMahon K.D."/>
            <person name="Konstantinidis K.T."/>
            <person name="Eloe-Fadrosh E.A."/>
            <person name="Kyrpides N.C."/>
            <person name="Woyke T."/>
        </authorList>
    </citation>
    <scope>NUCLEOTIDE SEQUENCE</scope>
    <source>
        <strain evidence="2">GVMAG-M-3300023174-24</strain>
        <strain evidence="3">GVMAG-M-3300023179-152</strain>
    </source>
</reference>
<protein>
    <submittedName>
        <fullName evidence="3">Uncharacterized protein</fullName>
    </submittedName>
</protein>
<keyword evidence="1" id="KW-1133">Transmembrane helix</keyword>
<name>A0A6C0E9H4_9ZZZZ</name>
<dbReference type="AlphaFoldDB" id="A0A6C0E9H4"/>
<dbReference type="EMBL" id="MN739632">
    <property type="protein sequence ID" value="QHT17209.1"/>
    <property type="molecule type" value="Genomic_DNA"/>
</dbReference>
<keyword evidence="1" id="KW-0812">Transmembrane</keyword>